<organism evidence="2 3">
    <name type="scientific">Galleria mellonella</name>
    <name type="common">Greater wax moth</name>
    <dbReference type="NCBI Taxonomy" id="7137"/>
    <lineage>
        <taxon>Eukaryota</taxon>
        <taxon>Metazoa</taxon>
        <taxon>Ecdysozoa</taxon>
        <taxon>Arthropoda</taxon>
        <taxon>Hexapoda</taxon>
        <taxon>Insecta</taxon>
        <taxon>Pterygota</taxon>
        <taxon>Neoptera</taxon>
        <taxon>Endopterygota</taxon>
        <taxon>Lepidoptera</taxon>
        <taxon>Glossata</taxon>
        <taxon>Ditrysia</taxon>
        <taxon>Pyraloidea</taxon>
        <taxon>Pyralidae</taxon>
        <taxon>Galleriinae</taxon>
        <taxon>Galleria</taxon>
    </lineage>
</organism>
<sequence length="215" mass="23680">MTLDSDCAYGRCRAWSAWRHGRYRYRGGGREDATYLCVYASEELLLVELLNGVALREPRVAGRRSIAWAVGARVRGGGGRRSAVDSARRGRWRSAPQSAPGGAPAATDATRPAPAGARPSIARRPPPAARRPLRHPPPVFISPIHYNERIERCVTTQWNLRLVAPLHVRILNVRAGRATVTVTATEPSATSRGSRRRWTRCARLLLISCSLCLTL</sequence>
<gene>
    <name evidence="3" type="primary">LOC128200559</name>
</gene>
<evidence type="ECO:0000256" key="1">
    <source>
        <dbReference type="SAM" id="MobiDB-lite"/>
    </source>
</evidence>
<name>A0ABM3MG16_GALME</name>
<evidence type="ECO:0000313" key="2">
    <source>
        <dbReference type="Proteomes" id="UP001652740"/>
    </source>
</evidence>
<dbReference type="Proteomes" id="UP001652740">
    <property type="component" value="Unplaced"/>
</dbReference>
<dbReference type="GeneID" id="128200559"/>
<keyword evidence="2" id="KW-1185">Reference proteome</keyword>
<accession>A0ABM3MG16</accession>
<feature type="region of interest" description="Disordered" evidence="1">
    <location>
        <begin position="76"/>
        <end position="135"/>
    </location>
</feature>
<proteinExistence type="predicted"/>
<protein>
    <submittedName>
        <fullName evidence="3">Uncharacterized protein LOC128200559</fullName>
    </submittedName>
</protein>
<feature type="compositionally biased region" description="Low complexity" evidence="1">
    <location>
        <begin position="94"/>
        <end position="123"/>
    </location>
</feature>
<feature type="compositionally biased region" description="Pro residues" evidence="1">
    <location>
        <begin position="124"/>
        <end position="135"/>
    </location>
</feature>
<reference evidence="3" key="1">
    <citation type="submission" date="2025-08" db="UniProtKB">
        <authorList>
            <consortium name="RefSeq"/>
        </authorList>
    </citation>
    <scope>IDENTIFICATION</scope>
    <source>
        <tissue evidence="3">Whole larvae</tissue>
    </source>
</reference>
<dbReference type="RefSeq" id="XP_052750343.1">
    <property type="nucleotide sequence ID" value="XM_052894383.1"/>
</dbReference>
<evidence type="ECO:0000313" key="3">
    <source>
        <dbReference type="RefSeq" id="XP_052750343.1"/>
    </source>
</evidence>